<dbReference type="InterPro" id="IPR001387">
    <property type="entry name" value="Cro/C1-type_HTH"/>
</dbReference>
<comment type="caution">
    <text evidence="3">The sequence shown here is derived from an EMBL/GenBank/DDBJ whole genome shotgun (WGS) entry which is preliminary data.</text>
</comment>
<gene>
    <name evidence="3" type="ORF">GCM10009115_30340</name>
</gene>
<dbReference type="PROSITE" id="PS50943">
    <property type="entry name" value="HTH_CROC1"/>
    <property type="match status" value="1"/>
</dbReference>
<dbReference type="SUPFAM" id="SSF47413">
    <property type="entry name" value="lambda repressor-like DNA-binding domains"/>
    <property type="match status" value="1"/>
</dbReference>
<accession>A0ABP3XPG8</accession>
<dbReference type="Proteomes" id="UP001500738">
    <property type="component" value="Unassembled WGS sequence"/>
</dbReference>
<evidence type="ECO:0000256" key="1">
    <source>
        <dbReference type="SAM" id="MobiDB-lite"/>
    </source>
</evidence>
<keyword evidence="4" id="KW-1185">Reference proteome</keyword>
<dbReference type="EMBL" id="BAAAFE010000009">
    <property type="protein sequence ID" value="GAA0866627.1"/>
    <property type="molecule type" value="Genomic_DNA"/>
</dbReference>
<evidence type="ECO:0000259" key="2">
    <source>
        <dbReference type="PROSITE" id="PS50943"/>
    </source>
</evidence>
<organism evidence="3 4">
    <name type="scientific">Sphingopyxis soli</name>
    <dbReference type="NCBI Taxonomy" id="592051"/>
    <lineage>
        <taxon>Bacteria</taxon>
        <taxon>Pseudomonadati</taxon>
        <taxon>Pseudomonadota</taxon>
        <taxon>Alphaproteobacteria</taxon>
        <taxon>Sphingomonadales</taxon>
        <taxon>Sphingomonadaceae</taxon>
        <taxon>Sphingopyxis</taxon>
    </lineage>
</organism>
<proteinExistence type="predicted"/>
<dbReference type="Gene3D" id="1.10.260.40">
    <property type="entry name" value="lambda repressor-like DNA-binding domains"/>
    <property type="match status" value="1"/>
</dbReference>
<reference evidence="4" key="1">
    <citation type="journal article" date="2019" name="Int. J. Syst. Evol. Microbiol.">
        <title>The Global Catalogue of Microorganisms (GCM) 10K type strain sequencing project: providing services to taxonomists for standard genome sequencing and annotation.</title>
        <authorList>
            <consortium name="The Broad Institute Genomics Platform"/>
            <consortium name="The Broad Institute Genome Sequencing Center for Infectious Disease"/>
            <person name="Wu L."/>
            <person name="Ma J."/>
        </authorList>
    </citation>
    <scope>NUCLEOTIDE SEQUENCE [LARGE SCALE GENOMIC DNA]</scope>
    <source>
        <strain evidence="4">JCM 15910</strain>
    </source>
</reference>
<dbReference type="RefSeq" id="WP_215351894.1">
    <property type="nucleotide sequence ID" value="NZ_BAAAFE010000009.1"/>
</dbReference>
<name>A0ABP3XPG8_9SPHN</name>
<feature type="region of interest" description="Disordered" evidence="1">
    <location>
        <begin position="1"/>
        <end position="23"/>
    </location>
</feature>
<evidence type="ECO:0000313" key="3">
    <source>
        <dbReference type="EMBL" id="GAA0866627.1"/>
    </source>
</evidence>
<dbReference type="Pfam" id="PF01381">
    <property type="entry name" value="HTH_3"/>
    <property type="match status" value="1"/>
</dbReference>
<protein>
    <recommendedName>
        <fullName evidence="2">HTH cro/C1-type domain-containing protein</fullName>
    </recommendedName>
</protein>
<evidence type="ECO:0000313" key="4">
    <source>
        <dbReference type="Proteomes" id="UP001500738"/>
    </source>
</evidence>
<sequence length="142" mass="16012">MRSTARGSNPKLSATSSTDRPAFTSATNASRWLTSSGCKHPRCPADYGRLTWVTRELAHQRINVTIETVRRWLHGLSMPRREKMTALAKILQVDETWLAMGVQPVTEAVPQSRVDLLEAVLREIEDTTDDAKIKELIARTRK</sequence>
<feature type="domain" description="HTH cro/C1-type" evidence="2">
    <location>
        <begin position="61"/>
        <end position="98"/>
    </location>
</feature>
<dbReference type="InterPro" id="IPR010982">
    <property type="entry name" value="Lambda_DNA-bd_dom_sf"/>
</dbReference>